<dbReference type="GeneID" id="5477178"/>
<feature type="coiled-coil region" evidence="1">
    <location>
        <begin position="377"/>
        <end position="404"/>
    </location>
</feature>
<evidence type="ECO:0000313" key="3">
    <source>
        <dbReference type="EMBL" id="EDO05394.1"/>
    </source>
</evidence>
<evidence type="ECO:0000256" key="1">
    <source>
        <dbReference type="SAM" id="Coils"/>
    </source>
</evidence>
<feature type="compositionally biased region" description="Basic and acidic residues" evidence="2">
    <location>
        <begin position="141"/>
        <end position="151"/>
    </location>
</feature>
<feature type="region of interest" description="Disordered" evidence="2">
    <location>
        <begin position="1"/>
        <end position="28"/>
    </location>
</feature>
<organism evidence="3 4">
    <name type="scientific">Babesia bovis</name>
    <dbReference type="NCBI Taxonomy" id="5865"/>
    <lineage>
        <taxon>Eukaryota</taxon>
        <taxon>Sar</taxon>
        <taxon>Alveolata</taxon>
        <taxon>Apicomplexa</taxon>
        <taxon>Aconoidasida</taxon>
        <taxon>Piroplasmida</taxon>
        <taxon>Babesiidae</taxon>
        <taxon>Babesia</taxon>
    </lineage>
</organism>
<proteinExistence type="predicted"/>
<dbReference type="EMBL" id="AAXT01000005">
    <property type="protein sequence ID" value="EDO05394.1"/>
    <property type="molecule type" value="Genomic_DNA"/>
</dbReference>
<evidence type="ECO:0000313" key="4">
    <source>
        <dbReference type="Proteomes" id="UP000002173"/>
    </source>
</evidence>
<reference evidence="4" key="2">
    <citation type="journal article" date="2020" name="Data Brief">
        <title>Transcriptome dataset of Babesia bovis life stages within vertebrate and invertebrate hosts.</title>
        <authorList>
            <person name="Ueti M.W."/>
            <person name="Johnson W.C."/>
            <person name="Kappmeyer L.S."/>
            <person name="Herndon D.R."/>
            <person name="Mousel M.R."/>
            <person name="Reif K.E."/>
            <person name="Taus N.S."/>
            <person name="Ifeonu O.O."/>
            <person name="Silva J.C."/>
            <person name="Suarez C.E."/>
            <person name="Brayton K.A."/>
        </authorList>
    </citation>
    <scope>NUCLEOTIDE SEQUENCE [LARGE SCALE GENOMIC DNA]</scope>
</reference>
<keyword evidence="1" id="KW-0175">Coiled coil</keyword>
<reference evidence="3 4" key="1">
    <citation type="journal article" date="2007" name="PLoS Pathog.">
        <title>Genome sequence of Babesia bovis and comparative analysis of apicomplexan hemoprotozoa.</title>
        <authorList>
            <person name="Brayton K.A."/>
            <person name="Lau A.O.T."/>
            <person name="Herndon D.R."/>
            <person name="Hannick L."/>
            <person name="Kappmeyer L.S."/>
            <person name="Berens S.J."/>
            <person name="Bidwell S.L."/>
            <person name="Brown W.C."/>
            <person name="Crabtree J."/>
            <person name="Fadrosh D."/>
            <person name="Feldblum T."/>
            <person name="Forberger H.A."/>
            <person name="Haas B.J."/>
            <person name="Howell J.M."/>
            <person name="Khouri H."/>
            <person name="Koo H."/>
            <person name="Mann D.J."/>
            <person name="Norimine J."/>
            <person name="Paulsen I.T."/>
            <person name="Radune D."/>
            <person name="Ren Q."/>
            <person name="Smith R.K. Jr."/>
            <person name="Suarez C.E."/>
            <person name="White O."/>
            <person name="Wortman J.R."/>
            <person name="Knowles D.P. Jr."/>
            <person name="McElwain T.F."/>
            <person name="Nene V.M."/>
        </authorList>
    </citation>
    <scope>NUCLEOTIDE SEQUENCE [LARGE SCALE GENOMIC DNA]</scope>
    <source>
        <strain evidence="3">T2Bo</strain>
    </source>
</reference>
<feature type="compositionally biased region" description="Polar residues" evidence="2">
    <location>
        <begin position="73"/>
        <end position="88"/>
    </location>
</feature>
<dbReference type="AlphaFoldDB" id="A7AWG6"/>
<feature type="coiled-coil region" evidence="1">
    <location>
        <begin position="264"/>
        <end position="291"/>
    </location>
</feature>
<accession>A7AWG6</accession>
<feature type="region of interest" description="Disordered" evidence="2">
    <location>
        <begin position="47"/>
        <end position="178"/>
    </location>
</feature>
<feature type="compositionally biased region" description="Polar residues" evidence="2">
    <location>
        <begin position="152"/>
        <end position="162"/>
    </location>
</feature>
<dbReference type="Proteomes" id="UP000002173">
    <property type="component" value="Unassembled WGS sequence"/>
</dbReference>
<keyword evidence="4" id="KW-1185">Reference proteome</keyword>
<gene>
    <name evidence="3" type="ORF">BBOV_I003120</name>
</gene>
<evidence type="ECO:0000256" key="2">
    <source>
        <dbReference type="SAM" id="MobiDB-lite"/>
    </source>
</evidence>
<feature type="compositionally biased region" description="Basic and acidic residues" evidence="2">
    <location>
        <begin position="90"/>
        <end position="100"/>
    </location>
</feature>
<dbReference type="OMA" id="TAAQECD"/>
<protein>
    <submittedName>
        <fullName evidence="3">Uncharacterized protein</fullName>
    </submittedName>
</protein>
<name>A7AWG6_BABBO</name>
<sequence length="816" mass="90878">MKAKKLKQRSPSLNVESSAAEHTGANDKMIQMVAVYREDGGIKAFVPVDSRESKMEEPMESSSDELCSMMGRSASNAGSTGWISQTIAKFNKESARDSSKQRQQSNLSPKSHGKNALGVDGKTETNNTDIFKDLQSDDEFREGKTADRHIQNDISGSQTGSIPVTPRSEKTAMEDMEADEQLSMCSKSVIEDMMNNTVAAKLSECMEKCEDEIRAARSEQEHLLRQVTDDVMKKVDDRIKDMCSKLEQSFAGFVKQNNADLNVEDHIKDAIEEAKTEMQETIQQDVEAKIERMVSNINETIQPQASAIEKKLEDALMVVSVNESIVNSMPETILQKLESKVHELIGDHETEAVEFQESVKLEIDECKSKGVEYDQRLDELVRRLDTLQSNLEAIASKLDECSTKLMTELETKMDTKLVNVVSKDDLGSVLDNAKAVSAEAETKAIATAAQECDEKLGVWAMDMEDKMSQDFYRIVEERVQELGATLLKQLANTIEQKFREFGDTVNDDECQKDQSSESAIISPMSTDAYSFVKSLRKTIQVEIEHVLSPITKSFDSDAITVPETESSTVGTDTSGGLDSLIKRFNHVVQKCREEMKGAVEVTRRLEELNKIAAGAMADIKEYTQRTSSSKESVLNTDNMKECKEALTGNVSAPKEVSKILIDGVRSISEDVFCNVHSSPKLIQAPNYIGTMAVDSNDPPKHNMGHDCAGKGNKPTVISEYTVPMLRPSGSTTRCTTLPMDMLRNADSIKHAHFDYENTFREPSSPVEVKYVNVNGQIMKVTQEHFKLSQIGQRPVMHNPQCGYHIANHRNPPTHFQ</sequence>
<dbReference type="RefSeq" id="XP_001608962.1">
    <property type="nucleotide sequence ID" value="XM_001608912.1"/>
</dbReference>
<reference evidence="4" key="3">
    <citation type="journal article" date="2021" name="Int. J. Parasitol.">
        <title>Comparative analysis of gene expression between Babesia bovis blood stages and kinetes allowed by improved genome annotation.</title>
        <authorList>
            <person name="Ueti M.W."/>
            <person name="Johnson W.C."/>
            <person name="Kappmeyer L.S."/>
            <person name="Herndon D.R."/>
            <person name="Mousel M.R."/>
            <person name="Reif K.E."/>
            <person name="Taus N.S."/>
            <person name="Ifeonu O.O."/>
            <person name="Silva J.C."/>
            <person name="Suarez C.E."/>
            <person name="Brayton K.A."/>
        </authorList>
    </citation>
    <scope>NUCLEOTIDE SEQUENCE [LARGE SCALE GENOMIC DNA]</scope>
</reference>
<dbReference type="KEGG" id="bbo:BBOV_I003120"/>
<dbReference type="VEuPathDB" id="PiroplasmaDB:BBOV_I003120"/>
<comment type="caution">
    <text evidence="3">The sequence shown here is derived from an EMBL/GenBank/DDBJ whole genome shotgun (WGS) entry which is preliminary data.</text>
</comment>
<feature type="coiled-coil region" evidence="1">
    <location>
        <begin position="199"/>
        <end position="226"/>
    </location>
</feature>
<dbReference type="InParanoid" id="A7AWG6"/>